<dbReference type="InterPro" id="IPR052456">
    <property type="entry name" value="CTLH_complex_component"/>
</dbReference>
<keyword evidence="3" id="KW-1185">Reference proteome</keyword>
<dbReference type="SUPFAM" id="SSF117281">
    <property type="entry name" value="Kelch motif"/>
    <property type="match status" value="1"/>
</dbReference>
<dbReference type="AlphaFoldDB" id="A0AAD3N507"/>
<comment type="caution">
    <text evidence="2">The sequence shown here is derived from an EMBL/GenBank/DDBJ whole genome shotgun (WGS) entry which is preliminary data.</text>
</comment>
<dbReference type="InterPro" id="IPR006652">
    <property type="entry name" value="Kelch_1"/>
</dbReference>
<keyword evidence="1" id="KW-0880">Kelch repeat</keyword>
<dbReference type="GO" id="GO:0005737">
    <property type="term" value="C:cytoplasm"/>
    <property type="evidence" value="ECO:0007669"/>
    <property type="project" value="TreeGrafter"/>
</dbReference>
<dbReference type="PANTHER" id="PTHR15526:SF5">
    <property type="entry name" value="MUSKELIN"/>
    <property type="match status" value="1"/>
</dbReference>
<accession>A0AAD3N507</accession>
<sequence>MNGDGDDNRPGMRGGHQMVIDVQTETVYLFGGWDGTQDLADFWAYSVQENQWACISRDTEKEREEQQVSKSDFYHYDIDANTWTLLSEDTSADGGPKLVFDHQVN</sequence>
<reference evidence="2" key="1">
    <citation type="submission" date="2022-08" db="EMBL/GenBank/DDBJ databases">
        <title>Genome sequencing of akame (Lates japonicus).</title>
        <authorList>
            <person name="Hashiguchi Y."/>
            <person name="Takahashi H."/>
        </authorList>
    </citation>
    <scope>NUCLEOTIDE SEQUENCE</scope>
    <source>
        <strain evidence="2">Kochi</strain>
    </source>
</reference>
<dbReference type="PANTHER" id="PTHR15526">
    <property type="entry name" value="MUSKELIN"/>
    <property type="match status" value="1"/>
</dbReference>
<evidence type="ECO:0000313" key="3">
    <source>
        <dbReference type="Proteomes" id="UP001279410"/>
    </source>
</evidence>
<organism evidence="2 3">
    <name type="scientific">Lates japonicus</name>
    <name type="common">Japanese lates</name>
    <dbReference type="NCBI Taxonomy" id="270547"/>
    <lineage>
        <taxon>Eukaryota</taxon>
        <taxon>Metazoa</taxon>
        <taxon>Chordata</taxon>
        <taxon>Craniata</taxon>
        <taxon>Vertebrata</taxon>
        <taxon>Euteleostomi</taxon>
        <taxon>Actinopterygii</taxon>
        <taxon>Neopterygii</taxon>
        <taxon>Teleostei</taxon>
        <taxon>Neoteleostei</taxon>
        <taxon>Acanthomorphata</taxon>
        <taxon>Carangaria</taxon>
        <taxon>Carangaria incertae sedis</taxon>
        <taxon>Centropomidae</taxon>
        <taxon>Lates</taxon>
    </lineage>
</organism>
<dbReference type="InterPro" id="IPR015915">
    <property type="entry name" value="Kelch-typ_b-propeller"/>
</dbReference>
<gene>
    <name evidence="2" type="ORF">AKAME5_001749700</name>
</gene>
<dbReference type="Pfam" id="PF01344">
    <property type="entry name" value="Kelch_1"/>
    <property type="match status" value="1"/>
</dbReference>
<evidence type="ECO:0000313" key="2">
    <source>
        <dbReference type="EMBL" id="GLD66071.1"/>
    </source>
</evidence>
<name>A0AAD3N507_LATJO</name>
<protein>
    <submittedName>
        <fullName evidence="2">Muskelin</fullName>
    </submittedName>
</protein>
<evidence type="ECO:0000256" key="1">
    <source>
        <dbReference type="ARBA" id="ARBA00022441"/>
    </source>
</evidence>
<dbReference type="Gene3D" id="2.120.10.80">
    <property type="entry name" value="Kelch-type beta propeller"/>
    <property type="match status" value="1"/>
</dbReference>
<dbReference type="EMBL" id="BRZM01000087">
    <property type="protein sequence ID" value="GLD66071.1"/>
    <property type="molecule type" value="Genomic_DNA"/>
</dbReference>
<proteinExistence type="predicted"/>
<dbReference type="Proteomes" id="UP001279410">
    <property type="component" value="Unassembled WGS sequence"/>
</dbReference>